<dbReference type="Pfam" id="PF08544">
    <property type="entry name" value="GHMP_kinases_C"/>
    <property type="match status" value="1"/>
</dbReference>
<feature type="binding site" evidence="10">
    <location>
        <begin position="97"/>
        <end position="107"/>
    </location>
    <ligand>
        <name>ATP</name>
        <dbReference type="ChEBI" id="CHEBI:30616"/>
    </ligand>
</feature>
<dbReference type="Gene3D" id="3.30.70.890">
    <property type="entry name" value="GHMP kinase, C-terminal domain"/>
    <property type="match status" value="1"/>
</dbReference>
<evidence type="ECO:0000256" key="6">
    <source>
        <dbReference type="ARBA" id="ARBA00022777"/>
    </source>
</evidence>
<evidence type="ECO:0000256" key="4">
    <source>
        <dbReference type="ARBA" id="ARBA00022679"/>
    </source>
</evidence>
<keyword evidence="8 10" id="KW-0414">Isoprene biosynthesis</keyword>
<dbReference type="InterPro" id="IPR036554">
    <property type="entry name" value="GHMP_kinase_C_sf"/>
</dbReference>
<dbReference type="GO" id="GO:0016114">
    <property type="term" value="P:terpenoid biosynthetic process"/>
    <property type="evidence" value="ECO:0007669"/>
    <property type="project" value="UniProtKB-UniRule"/>
</dbReference>
<comment type="similarity">
    <text evidence="1 10">Belongs to the GHMP kinase family. IspE subfamily.</text>
</comment>
<evidence type="ECO:0000256" key="3">
    <source>
        <dbReference type="ARBA" id="ARBA00017473"/>
    </source>
</evidence>
<feature type="active site" evidence="10">
    <location>
        <position position="139"/>
    </location>
</feature>
<dbReference type="AlphaFoldDB" id="A0AAE9I9K6"/>
<evidence type="ECO:0000256" key="9">
    <source>
        <dbReference type="ARBA" id="ARBA00032554"/>
    </source>
</evidence>
<organism evidence="13 14">
    <name type="scientific">Candidatus Blochmanniella camponoti</name>
    <dbReference type="NCBI Taxonomy" id="108080"/>
    <lineage>
        <taxon>Bacteria</taxon>
        <taxon>Pseudomonadati</taxon>
        <taxon>Pseudomonadota</taxon>
        <taxon>Gammaproteobacteria</taxon>
        <taxon>Enterobacterales</taxon>
        <taxon>Enterobacteriaceae</taxon>
        <taxon>ant endosymbionts</taxon>
        <taxon>Candidatus Blochmanniella</taxon>
    </lineage>
</organism>
<gene>
    <name evidence="10 13" type="primary">ispE</name>
    <name evidence="13" type="ORF">M9394_00055</name>
</gene>
<comment type="pathway">
    <text evidence="10">Isoprenoid biosynthesis; isopentenyl diphosphate biosynthesis via DXP pathway; isopentenyl diphosphate from 1-deoxy-D-xylulose 5-phosphate: step 3/6.</text>
</comment>
<evidence type="ECO:0000256" key="2">
    <source>
        <dbReference type="ARBA" id="ARBA00012052"/>
    </source>
</evidence>
<feature type="domain" description="GHMP kinase C-terminal" evidence="12">
    <location>
        <begin position="198"/>
        <end position="263"/>
    </location>
</feature>
<dbReference type="HAMAP" id="MF_00061">
    <property type="entry name" value="IspE"/>
    <property type="match status" value="1"/>
</dbReference>
<comment type="catalytic activity">
    <reaction evidence="10">
        <text>4-CDP-2-C-methyl-D-erythritol + ATP = 4-CDP-2-C-methyl-D-erythritol 2-phosphate + ADP + H(+)</text>
        <dbReference type="Rhea" id="RHEA:18437"/>
        <dbReference type="ChEBI" id="CHEBI:15378"/>
        <dbReference type="ChEBI" id="CHEBI:30616"/>
        <dbReference type="ChEBI" id="CHEBI:57823"/>
        <dbReference type="ChEBI" id="CHEBI:57919"/>
        <dbReference type="ChEBI" id="CHEBI:456216"/>
        <dbReference type="EC" id="2.7.1.148"/>
    </reaction>
</comment>
<dbReference type="PIRSF" id="PIRSF010376">
    <property type="entry name" value="IspE"/>
    <property type="match status" value="1"/>
</dbReference>
<dbReference type="PANTHER" id="PTHR43527">
    <property type="entry name" value="4-DIPHOSPHOCYTIDYL-2-C-METHYL-D-ERYTHRITOL KINASE, CHLOROPLASTIC"/>
    <property type="match status" value="1"/>
</dbReference>
<dbReference type="SUPFAM" id="SSF54211">
    <property type="entry name" value="Ribosomal protein S5 domain 2-like"/>
    <property type="match status" value="1"/>
</dbReference>
<dbReference type="GO" id="GO:0050515">
    <property type="term" value="F:4-(cytidine 5'-diphospho)-2-C-methyl-D-erythritol kinase activity"/>
    <property type="evidence" value="ECO:0007669"/>
    <property type="project" value="UniProtKB-UniRule"/>
</dbReference>
<comment type="subunit">
    <text evidence="10">Homodimer.</text>
</comment>
<keyword evidence="7 10" id="KW-0067">ATP-binding</keyword>
<evidence type="ECO:0000256" key="7">
    <source>
        <dbReference type="ARBA" id="ARBA00022840"/>
    </source>
</evidence>
<dbReference type="KEGG" id="bhb:M9394_00055"/>
<keyword evidence="6 10" id="KW-0418">Kinase</keyword>
<accession>A0AAE9I9K6</accession>
<evidence type="ECO:0000256" key="1">
    <source>
        <dbReference type="ARBA" id="ARBA00009684"/>
    </source>
</evidence>
<dbReference type="Pfam" id="PF00288">
    <property type="entry name" value="GHMP_kinases_N"/>
    <property type="match status" value="1"/>
</dbReference>
<evidence type="ECO:0000256" key="8">
    <source>
        <dbReference type="ARBA" id="ARBA00023229"/>
    </source>
</evidence>
<dbReference type="EMBL" id="CP097751">
    <property type="protein sequence ID" value="URJ27558.1"/>
    <property type="molecule type" value="Genomic_DNA"/>
</dbReference>
<reference evidence="13" key="1">
    <citation type="submission" date="2022-05" db="EMBL/GenBank/DDBJ databases">
        <title>Impact of host demography and evolutionary history on endosymbiont molecular evolution: a test in carpenter ants (Genus Camponotus) and their Blochmannia endosymbionts.</title>
        <authorList>
            <person name="Manthey J.D."/>
            <person name="Giron J.C."/>
            <person name="Hruska J.P."/>
        </authorList>
    </citation>
    <scope>NUCLEOTIDE SEQUENCE</scope>
    <source>
        <strain evidence="13">C-049</strain>
    </source>
</reference>
<comment type="function">
    <text evidence="10">Catalyzes the phosphorylation of the position 2 hydroxy group of 4-diphosphocytidyl-2C-methyl-D-erythritol.</text>
</comment>
<dbReference type="InterPro" id="IPR014721">
    <property type="entry name" value="Ribsml_uS5_D2-typ_fold_subgr"/>
</dbReference>
<dbReference type="Gene3D" id="3.30.230.10">
    <property type="match status" value="1"/>
</dbReference>
<name>A0AAE9I9K6_9ENTR</name>
<evidence type="ECO:0000256" key="10">
    <source>
        <dbReference type="HAMAP-Rule" id="MF_00061"/>
    </source>
</evidence>
<dbReference type="InterPro" id="IPR013750">
    <property type="entry name" value="GHMP_kinase_C_dom"/>
</dbReference>
<dbReference type="RefSeq" id="WP_250250007.1">
    <property type="nucleotide sequence ID" value="NZ_CP097751.1"/>
</dbReference>
<dbReference type="InterPro" id="IPR006204">
    <property type="entry name" value="GHMP_kinase_N_dom"/>
</dbReference>
<evidence type="ECO:0000313" key="14">
    <source>
        <dbReference type="Proteomes" id="UP001056323"/>
    </source>
</evidence>
<dbReference type="GO" id="GO:0019288">
    <property type="term" value="P:isopentenyl diphosphate biosynthetic process, methylerythritol 4-phosphate pathway"/>
    <property type="evidence" value="ECO:0007669"/>
    <property type="project" value="UniProtKB-UniRule"/>
</dbReference>
<keyword evidence="5 10" id="KW-0547">Nucleotide-binding</keyword>
<keyword evidence="4 10" id="KW-0808">Transferase</keyword>
<proteinExistence type="inferred from homology"/>
<feature type="domain" description="GHMP kinase N-terminal" evidence="11">
    <location>
        <begin position="65"/>
        <end position="147"/>
    </location>
</feature>
<protein>
    <recommendedName>
        <fullName evidence="3 10">4-diphosphocytidyl-2-C-methyl-D-erythritol kinase</fullName>
        <shortName evidence="10">CMK</shortName>
        <ecNumber evidence="2 10">2.7.1.148</ecNumber>
    </recommendedName>
    <alternativeName>
        <fullName evidence="9 10">4-(cytidine-5'-diphospho)-2-C-methyl-D-erythritol kinase</fullName>
    </alternativeName>
</protein>
<evidence type="ECO:0000313" key="13">
    <source>
        <dbReference type="EMBL" id="URJ27558.1"/>
    </source>
</evidence>
<dbReference type="Proteomes" id="UP001056323">
    <property type="component" value="Chromosome"/>
</dbReference>
<sequence length="295" mass="33689">MNYQWPSPGKLNLFLYVTGRRADGYHYLQTLFQLIEYGDTIKILVTNNGRIRLFTIMNDLVCCDNLIIRAAKLLQHYCWPNKKPVFGADIFLDKVLPIGSGLGGASSNAATVLMVLNQQWRCYLNKHVLMHLGLMLGADVPVFLYGRSAFAEGIGNILTPVFVPKKWYLILIPPIQISTSWGFQMYELENHCYSPSRSMRELLSVSFHNDFEEIIKKISPEIKMFFACLSQFALARLTGTGSCIFSEFKTEHLAYQVQSYLPSWINSIITRGINLSPLHQKLLKYTTYSSIIFYA</sequence>
<evidence type="ECO:0000259" key="12">
    <source>
        <dbReference type="Pfam" id="PF08544"/>
    </source>
</evidence>
<dbReference type="EC" id="2.7.1.148" evidence="2 10"/>
<dbReference type="NCBIfam" id="TIGR00154">
    <property type="entry name" value="ispE"/>
    <property type="match status" value="1"/>
</dbReference>
<dbReference type="InterPro" id="IPR020568">
    <property type="entry name" value="Ribosomal_Su5_D2-typ_SF"/>
</dbReference>
<dbReference type="InterPro" id="IPR004424">
    <property type="entry name" value="IspE"/>
</dbReference>
<feature type="active site" evidence="10">
    <location>
        <position position="10"/>
    </location>
</feature>
<dbReference type="PANTHER" id="PTHR43527:SF2">
    <property type="entry name" value="4-DIPHOSPHOCYTIDYL-2-C-METHYL-D-ERYTHRITOL KINASE, CHLOROPLASTIC"/>
    <property type="match status" value="1"/>
</dbReference>
<evidence type="ECO:0000259" key="11">
    <source>
        <dbReference type="Pfam" id="PF00288"/>
    </source>
</evidence>
<dbReference type="GO" id="GO:0005524">
    <property type="term" value="F:ATP binding"/>
    <property type="evidence" value="ECO:0007669"/>
    <property type="project" value="UniProtKB-UniRule"/>
</dbReference>
<dbReference type="SUPFAM" id="SSF55060">
    <property type="entry name" value="GHMP Kinase, C-terminal domain"/>
    <property type="match status" value="1"/>
</dbReference>
<evidence type="ECO:0000256" key="5">
    <source>
        <dbReference type="ARBA" id="ARBA00022741"/>
    </source>
</evidence>